<gene>
    <name evidence="1" type="ORF">L544_0557</name>
</gene>
<evidence type="ECO:0000313" key="2">
    <source>
        <dbReference type="Proteomes" id="UP000025748"/>
    </source>
</evidence>
<comment type="caution">
    <text evidence="1">The sequence shown here is derived from an EMBL/GenBank/DDBJ whole genome shotgun (WGS) entry which is preliminary data.</text>
</comment>
<dbReference type="EMBL" id="JHEM01000023">
    <property type="protein sequence ID" value="KCB22398.1"/>
    <property type="molecule type" value="Genomic_DNA"/>
</dbReference>
<evidence type="ECO:0000313" key="1">
    <source>
        <dbReference type="EMBL" id="KCB22398.1"/>
    </source>
</evidence>
<proteinExistence type="predicted"/>
<dbReference type="Proteomes" id="UP000025748">
    <property type="component" value="Unassembled WGS sequence"/>
</dbReference>
<accession>A0ABR4QY30</accession>
<name>A0ABR4QY30_9BORD</name>
<keyword evidence="2" id="KW-1185">Reference proteome</keyword>
<reference evidence="1 2" key="1">
    <citation type="submission" date="2014-03" db="EMBL/GenBank/DDBJ databases">
        <title>Genome sequence of Bordetella hinzii.</title>
        <authorList>
            <person name="Register K."/>
            <person name="Harvill E."/>
            <person name="Goodfield L.L."/>
            <person name="Ivanov Y.V."/>
            <person name="Meyer J.A."/>
            <person name="Muse S.J."/>
            <person name="Jacobs N."/>
            <person name="Bendor L."/>
            <person name="Smallridge W.E."/>
            <person name="Brinkac L.M."/>
            <person name="Sanka R."/>
            <person name="Kim M."/>
            <person name="Losada L."/>
        </authorList>
    </citation>
    <scope>NUCLEOTIDE SEQUENCE [LARGE SCALE GENOMIC DNA]</scope>
    <source>
        <strain evidence="1 2">OH87 BAL007II</strain>
    </source>
</reference>
<protein>
    <submittedName>
        <fullName evidence="1">Uncharacterized protein</fullName>
    </submittedName>
</protein>
<organism evidence="1 2">
    <name type="scientific">Bordetella hinzii OH87 BAL007II</name>
    <dbReference type="NCBI Taxonomy" id="1331262"/>
    <lineage>
        <taxon>Bacteria</taxon>
        <taxon>Pseudomonadati</taxon>
        <taxon>Pseudomonadota</taxon>
        <taxon>Betaproteobacteria</taxon>
        <taxon>Burkholderiales</taxon>
        <taxon>Alcaligenaceae</taxon>
        <taxon>Bordetella</taxon>
    </lineage>
</organism>
<sequence>MPHVVGGRRRPRGAAVFQSPCIHLLFPLGSRCFNECHRL</sequence>